<dbReference type="GO" id="GO:0042138">
    <property type="term" value="P:meiotic DNA double-strand break formation"/>
    <property type="evidence" value="ECO:0007669"/>
    <property type="project" value="TreeGrafter"/>
</dbReference>
<feature type="non-terminal residue" evidence="3">
    <location>
        <position position="1"/>
    </location>
</feature>
<dbReference type="EMBL" id="PJQM01008049">
    <property type="protein sequence ID" value="RCH77479.1"/>
    <property type="molecule type" value="Genomic_DNA"/>
</dbReference>
<dbReference type="SUPFAM" id="SSF56726">
    <property type="entry name" value="DNA topoisomerase IV, alpha subunit"/>
    <property type="match status" value="1"/>
</dbReference>
<dbReference type="PANTHER" id="PTHR10848:SF0">
    <property type="entry name" value="MEIOTIC RECOMBINATION PROTEIN SPO11"/>
    <property type="match status" value="1"/>
</dbReference>
<feature type="non-terminal residue" evidence="3">
    <location>
        <position position="203"/>
    </location>
</feature>
<organism evidence="3 4">
    <name type="scientific">Rhizopus stolonifer</name>
    <name type="common">Rhizopus nigricans</name>
    <dbReference type="NCBI Taxonomy" id="4846"/>
    <lineage>
        <taxon>Eukaryota</taxon>
        <taxon>Fungi</taxon>
        <taxon>Fungi incertae sedis</taxon>
        <taxon>Mucoromycota</taxon>
        <taxon>Mucoromycotina</taxon>
        <taxon>Mucoromycetes</taxon>
        <taxon>Mucorales</taxon>
        <taxon>Mucorineae</taxon>
        <taxon>Rhizopodaceae</taxon>
        <taxon>Rhizopus</taxon>
    </lineage>
</organism>
<feature type="compositionally biased region" description="Basic residues" evidence="1">
    <location>
        <begin position="59"/>
        <end position="70"/>
    </location>
</feature>
<feature type="domain" description="Spo11/DNA topoisomerase VI subunit A N-terminal" evidence="2">
    <location>
        <begin position="95"/>
        <end position="122"/>
    </location>
</feature>
<dbReference type="PANTHER" id="PTHR10848">
    <property type="entry name" value="MEIOTIC RECOMBINATION PROTEIN SPO11"/>
    <property type="match status" value="1"/>
</dbReference>
<dbReference type="InterPro" id="IPR002815">
    <property type="entry name" value="Spo11/TopoVI_A"/>
</dbReference>
<dbReference type="InterPro" id="IPR036388">
    <property type="entry name" value="WH-like_DNA-bd_sf"/>
</dbReference>
<reference evidence="3 4" key="1">
    <citation type="journal article" date="2018" name="G3 (Bethesda)">
        <title>Phylogenetic and Phylogenomic Definition of Rhizopus Species.</title>
        <authorList>
            <person name="Gryganskyi A.P."/>
            <person name="Golan J."/>
            <person name="Dolatabadi S."/>
            <person name="Mondo S."/>
            <person name="Robb S."/>
            <person name="Idnurm A."/>
            <person name="Muszewska A."/>
            <person name="Steczkiewicz K."/>
            <person name="Masonjones S."/>
            <person name="Liao H.L."/>
            <person name="Gajdeczka M.T."/>
            <person name="Anike F."/>
            <person name="Vuek A."/>
            <person name="Anishchenko I.M."/>
            <person name="Voigt K."/>
            <person name="de Hoog G.S."/>
            <person name="Smith M.E."/>
            <person name="Heitman J."/>
            <person name="Vilgalys R."/>
            <person name="Stajich J.E."/>
        </authorList>
    </citation>
    <scope>NUCLEOTIDE SEQUENCE [LARGE SCALE GENOMIC DNA]</scope>
    <source>
        <strain evidence="3 4">LSU 92-RS-03</strain>
    </source>
</reference>
<gene>
    <name evidence="3" type="primary">SPO11_1</name>
    <name evidence="3" type="ORF">CU098_001523</name>
</gene>
<proteinExistence type="predicted"/>
<evidence type="ECO:0000259" key="2">
    <source>
        <dbReference type="Pfam" id="PF04406"/>
    </source>
</evidence>
<dbReference type="Proteomes" id="UP000253551">
    <property type="component" value="Unassembled WGS sequence"/>
</dbReference>
<accession>A0A367III3</accession>
<protein>
    <submittedName>
        <fullName evidence="3">Endodeoxyribonuclease</fullName>
    </submittedName>
</protein>
<dbReference type="AlphaFoldDB" id="A0A367III3"/>
<dbReference type="GO" id="GO:0003918">
    <property type="term" value="F:DNA topoisomerase type II (double strand cut, ATP-hydrolyzing) activity"/>
    <property type="evidence" value="ECO:0007669"/>
    <property type="project" value="InterPro"/>
</dbReference>
<dbReference type="InterPro" id="IPR013049">
    <property type="entry name" value="Spo11/TopoVI_A_N"/>
</dbReference>
<evidence type="ECO:0000256" key="1">
    <source>
        <dbReference type="SAM" id="MobiDB-lite"/>
    </source>
</evidence>
<dbReference type="GO" id="GO:0007131">
    <property type="term" value="P:reciprocal meiotic recombination"/>
    <property type="evidence" value="ECO:0007669"/>
    <property type="project" value="TreeGrafter"/>
</dbReference>
<dbReference type="Pfam" id="PF04406">
    <property type="entry name" value="TP6A_N"/>
    <property type="match status" value="1"/>
</dbReference>
<keyword evidence="4" id="KW-1185">Reference proteome</keyword>
<dbReference type="OrthoDB" id="521512at2759"/>
<comment type="caution">
    <text evidence="3">The sequence shown here is derived from an EMBL/GenBank/DDBJ whole genome shotgun (WGS) entry which is preliminary data.</text>
</comment>
<dbReference type="InterPro" id="IPR036078">
    <property type="entry name" value="Spo11/TopoVI_A_sf"/>
</dbReference>
<dbReference type="GO" id="GO:0005524">
    <property type="term" value="F:ATP binding"/>
    <property type="evidence" value="ECO:0007669"/>
    <property type="project" value="InterPro"/>
</dbReference>
<dbReference type="GO" id="GO:0000706">
    <property type="term" value="P:meiotic DNA double-strand break processing"/>
    <property type="evidence" value="ECO:0007669"/>
    <property type="project" value="TreeGrafter"/>
</dbReference>
<feature type="region of interest" description="Disordered" evidence="1">
    <location>
        <begin position="58"/>
        <end position="77"/>
    </location>
</feature>
<dbReference type="Gene3D" id="1.10.10.10">
    <property type="entry name" value="Winged helix-like DNA-binding domain superfamily/Winged helix DNA-binding domain"/>
    <property type="match status" value="1"/>
</dbReference>
<dbReference type="PRINTS" id="PR01550">
    <property type="entry name" value="TOP6AFAMILY"/>
</dbReference>
<dbReference type="Gene3D" id="3.40.1360.10">
    <property type="match status" value="1"/>
</dbReference>
<dbReference type="GO" id="GO:0000228">
    <property type="term" value="C:nuclear chromosome"/>
    <property type="evidence" value="ECO:0007669"/>
    <property type="project" value="TreeGrafter"/>
</dbReference>
<evidence type="ECO:0000313" key="3">
    <source>
        <dbReference type="EMBL" id="RCH77479.1"/>
    </source>
</evidence>
<evidence type="ECO:0000313" key="4">
    <source>
        <dbReference type="Proteomes" id="UP000253551"/>
    </source>
</evidence>
<dbReference type="GO" id="GO:0003677">
    <property type="term" value="F:DNA binding"/>
    <property type="evidence" value="ECO:0007669"/>
    <property type="project" value="InterPro"/>
</dbReference>
<sequence>WLNNDSQDTVPDILCHLSKPNSTVNKPREVIMREIEGSLLDIIKSLLYGNPVKVPISTRKSRSRYKKNSKKSNEVASQQMRVVNLRRKKSTRVLALAYKIVVTKRDMFYRDVNLFVTQSTVDISAASKGLVFGPILIQFKNNKIIDCMTPMPELDSLDEQGFLIPPVNQISEIYCKAKCMIIIEKEATFRHLVSIGFCQTLPE</sequence>
<dbReference type="STRING" id="4846.A0A367III3"/>
<name>A0A367III3_RHIST</name>